<name>A0ABD5YZJ7_9EURY</name>
<comment type="caution">
    <text evidence="1">The sequence shown here is derived from an EMBL/GenBank/DDBJ whole genome shotgun (WGS) entry which is preliminary data.</text>
</comment>
<sequence length="70" mass="7595">MHTSSPVRGNARTDRETVLMSTMVSNDGADVTAIGGTGRTNSLVAVLTTLVTWWLETPFSDRDEDKPAEE</sequence>
<gene>
    <name evidence="1" type="ORF">ACFQL7_23990</name>
</gene>
<dbReference type="EMBL" id="JBHTAX010000005">
    <property type="protein sequence ID" value="MFC7192570.1"/>
    <property type="molecule type" value="Genomic_DNA"/>
</dbReference>
<evidence type="ECO:0000313" key="2">
    <source>
        <dbReference type="Proteomes" id="UP001596417"/>
    </source>
</evidence>
<organism evidence="1 2">
    <name type="scientific">Halocatena marina</name>
    <dbReference type="NCBI Taxonomy" id="2934937"/>
    <lineage>
        <taxon>Archaea</taxon>
        <taxon>Methanobacteriati</taxon>
        <taxon>Methanobacteriota</taxon>
        <taxon>Stenosarchaea group</taxon>
        <taxon>Halobacteria</taxon>
        <taxon>Halobacteriales</taxon>
        <taxon>Natronomonadaceae</taxon>
        <taxon>Halocatena</taxon>
    </lineage>
</organism>
<protein>
    <submittedName>
        <fullName evidence="1">Uncharacterized protein</fullName>
    </submittedName>
</protein>
<proteinExistence type="predicted"/>
<evidence type="ECO:0000313" key="1">
    <source>
        <dbReference type="EMBL" id="MFC7192570.1"/>
    </source>
</evidence>
<dbReference type="Proteomes" id="UP001596417">
    <property type="component" value="Unassembled WGS sequence"/>
</dbReference>
<keyword evidence="2" id="KW-1185">Reference proteome</keyword>
<accession>A0ABD5YZJ7</accession>
<reference evidence="1 2" key="1">
    <citation type="journal article" date="2019" name="Int. J. Syst. Evol. Microbiol.">
        <title>The Global Catalogue of Microorganisms (GCM) 10K type strain sequencing project: providing services to taxonomists for standard genome sequencing and annotation.</title>
        <authorList>
            <consortium name="The Broad Institute Genomics Platform"/>
            <consortium name="The Broad Institute Genome Sequencing Center for Infectious Disease"/>
            <person name="Wu L."/>
            <person name="Ma J."/>
        </authorList>
    </citation>
    <scope>NUCLEOTIDE SEQUENCE [LARGE SCALE GENOMIC DNA]</scope>
    <source>
        <strain evidence="1 2">RDMS1</strain>
    </source>
</reference>
<dbReference type="AlphaFoldDB" id="A0ABD5YZJ7"/>
<dbReference type="RefSeq" id="WP_390206768.1">
    <property type="nucleotide sequence ID" value="NZ_JBHTAX010000005.1"/>
</dbReference>